<dbReference type="InterPro" id="IPR028082">
    <property type="entry name" value="Peripla_BP_I"/>
</dbReference>
<keyword evidence="3" id="KW-0804">Transcription</keyword>
<dbReference type="PROSITE" id="PS00356">
    <property type="entry name" value="HTH_LACI_1"/>
    <property type="match status" value="1"/>
</dbReference>
<dbReference type="PRINTS" id="PR00036">
    <property type="entry name" value="HTHLACI"/>
</dbReference>
<dbReference type="SUPFAM" id="SSF53822">
    <property type="entry name" value="Periplasmic binding protein-like I"/>
    <property type="match status" value="1"/>
</dbReference>
<feature type="domain" description="HTH lacI-type" evidence="4">
    <location>
        <begin position="9"/>
        <end position="63"/>
    </location>
</feature>
<dbReference type="CDD" id="cd01575">
    <property type="entry name" value="PBP1_GntR"/>
    <property type="match status" value="1"/>
</dbReference>
<protein>
    <submittedName>
        <fullName evidence="5">LacI family DNA-binding transcriptional regulator</fullName>
    </submittedName>
</protein>
<dbReference type="GO" id="GO:0000976">
    <property type="term" value="F:transcription cis-regulatory region binding"/>
    <property type="evidence" value="ECO:0007669"/>
    <property type="project" value="TreeGrafter"/>
</dbReference>
<evidence type="ECO:0000259" key="4">
    <source>
        <dbReference type="PROSITE" id="PS50932"/>
    </source>
</evidence>
<dbReference type="RefSeq" id="WP_127707935.1">
    <property type="nucleotide sequence ID" value="NZ_SACO01000004.1"/>
</dbReference>
<dbReference type="Pfam" id="PF13377">
    <property type="entry name" value="Peripla_BP_3"/>
    <property type="match status" value="1"/>
</dbReference>
<evidence type="ECO:0000256" key="3">
    <source>
        <dbReference type="ARBA" id="ARBA00023163"/>
    </source>
</evidence>
<dbReference type="Gene3D" id="3.40.50.2300">
    <property type="match status" value="2"/>
</dbReference>
<proteinExistence type="predicted"/>
<keyword evidence="1" id="KW-0805">Transcription regulation</keyword>
<dbReference type="PANTHER" id="PTHR30146">
    <property type="entry name" value="LACI-RELATED TRANSCRIPTIONAL REPRESSOR"/>
    <property type="match status" value="1"/>
</dbReference>
<dbReference type="OrthoDB" id="7170131at2"/>
<dbReference type="EMBL" id="SACO01000004">
    <property type="protein sequence ID" value="RVU05871.1"/>
    <property type="molecule type" value="Genomic_DNA"/>
</dbReference>
<dbReference type="Pfam" id="PF00356">
    <property type="entry name" value="LacI"/>
    <property type="match status" value="1"/>
</dbReference>
<organism evidence="5 6">
    <name type="scientific">Novosphingobium umbonatum</name>
    <dbReference type="NCBI Taxonomy" id="1908524"/>
    <lineage>
        <taxon>Bacteria</taxon>
        <taxon>Pseudomonadati</taxon>
        <taxon>Pseudomonadota</taxon>
        <taxon>Alphaproteobacteria</taxon>
        <taxon>Sphingomonadales</taxon>
        <taxon>Sphingomonadaceae</taxon>
        <taxon>Novosphingobium</taxon>
    </lineage>
</organism>
<dbReference type="SUPFAM" id="SSF47413">
    <property type="entry name" value="lambda repressor-like DNA-binding domains"/>
    <property type="match status" value="1"/>
</dbReference>
<dbReference type="Gene3D" id="1.10.260.40">
    <property type="entry name" value="lambda repressor-like DNA-binding domains"/>
    <property type="match status" value="1"/>
</dbReference>
<sequence>MNEIANRNPTLDDVAALAGVSTATVSRYLNNPKVVASATGERIREAIAQTGYIPNLLAGGLASQKSKMVAVLIPHLTDSIFNDTIQTMAEELASAGTTVMMGLTGVTQERTDQLILAAMGRRVDAIISTAPLGPQTRDLIERFPGLFIQIWELPEDPPQLAVGFSHRDVGRDVARFLQSRGYRRPVLVTAEGTRARMRSDGFVEEWQALGGGNVPELSVEVPSRFGHARRIFAEMRRMAELPDVVVCGSDHLAQGVIVEAQAAGLRVPDQLAVMGFGNAQIAGDMRPTITTVDIDGARIAREAIAAIRQHGAGGKLLTHKVDVGFRLIARESA</sequence>
<gene>
    <name evidence="5" type="ORF">EOE18_07820</name>
</gene>
<evidence type="ECO:0000313" key="5">
    <source>
        <dbReference type="EMBL" id="RVU05871.1"/>
    </source>
</evidence>
<dbReference type="PROSITE" id="PS50932">
    <property type="entry name" value="HTH_LACI_2"/>
    <property type="match status" value="1"/>
</dbReference>
<evidence type="ECO:0000256" key="2">
    <source>
        <dbReference type="ARBA" id="ARBA00023125"/>
    </source>
</evidence>
<comment type="caution">
    <text evidence="5">The sequence shown here is derived from an EMBL/GenBank/DDBJ whole genome shotgun (WGS) entry which is preliminary data.</text>
</comment>
<dbReference type="GO" id="GO:0003700">
    <property type="term" value="F:DNA-binding transcription factor activity"/>
    <property type="evidence" value="ECO:0007669"/>
    <property type="project" value="TreeGrafter"/>
</dbReference>
<dbReference type="Proteomes" id="UP000282837">
    <property type="component" value="Unassembled WGS sequence"/>
</dbReference>
<dbReference type="InterPro" id="IPR046335">
    <property type="entry name" value="LacI/GalR-like_sensor"/>
</dbReference>
<accession>A0A3S2X4X8</accession>
<dbReference type="InterPro" id="IPR000843">
    <property type="entry name" value="HTH_LacI"/>
</dbReference>
<dbReference type="PANTHER" id="PTHR30146:SF33">
    <property type="entry name" value="TRANSCRIPTIONAL REGULATOR"/>
    <property type="match status" value="1"/>
</dbReference>
<dbReference type="CDD" id="cd01392">
    <property type="entry name" value="HTH_LacI"/>
    <property type="match status" value="1"/>
</dbReference>
<evidence type="ECO:0000313" key="6">
    <source>
        <dbReference type="Proteomes" id="UP000282837"/>
    </source>
</evidence>
<name>A0A3S2X4X8_9SPHN</name>
<evidence type="ECO:0000256" key="1">
    <source>
        <dbReference type="ARBA" id="ARBA00023015"/>
    </source>
</evidence>
<dbReference type="SMART" id="SM00354">
    <property type="entry name" value="HTH_LACI"/>
    <property type="match status" value="1"/>
</dbReference>
<keyword evidence="2 5" id="KW-0238">DNA-binding</keyword>
<dbReference type="InterPro" id="IPR010982">
    <property type="entry name" value="Lambda_DNA-bd_dom_sf"/>
</dbReference>
<dbReference type="AlphaFoldDB" id="A0A3S2X4X8"/>
<keyword evidence="6" id="KW-1185">Reference proteome</keyword>
<reference evidence="5 6" key="1">
    <citation type="submission" date="2019-01" db="EMBL/GenBank/DDBJ databases">
        <authorList>
            <person name="Chen W.-M."/>
        </authorList>
    </citation>
    <scope>NUCLEOTIDE SEQUENCE [LARGE SCALE GENOMIC DNA]</scope>
    <source>
        <strain evidence="5 6">FSY-9</strain>
    </source>
</reference>